<accession>A0A9Q1H9X9</accession>
<evidence type="ECO:0000256" key="5">
    <source>
        <dbReference type="HAMAP-Rule" id="MF_03006"/>
    </source>
</evidence>
<dbReference type="GO" id="GO:0001732">
    <property type="term" value="P:formation of cytoplasmic translation initiation complex"/>
    <property type="evidence" value="ECO:0007669"/>
    <property type="project" value="UniProtKB-UniRule"/>
</dbReference>
<dbReference type="HAMAP" id="MF_03006">
    <property type="entry name" value="eIF3g"/>
    <property type="match status" value="1"/>
</dbReference>
<evidence type="ECO:0000259" key="8">
    <source>
        <dbReference type="PROSITE" id="PS50102"/>
    </source>
</evidence>
<protein>
    <recommendedName>
        <fullName evidence="5">Eukaryotic translation initiation factor 3 subunit G</fullName>
        <shortName evidence="5">eIF3g</shortName>
    </recommendedName>
    <alternativeName>
        <fullName evidence="5">Eukaryotic translation initiation factor 3 RNA-binding subunit</fullName>
        <shortName evidence="5">eIF-3 RNA-binding subunit</shortName>
    </alternativeName>
    <alternativeName>
        <fullName evidence="5">Eukaryotic translation initiation factor 3 subunit 4</fullName>
    </alternativeName>
</protein>
<evidence type="ECO:0000256" key="2">
    <source>
        <dbReference type="ARBA" id="ARBA00022540"/>
    </source>
</evidence>
<evidence type="ECO:0000256" key="4">
    <source>
        <dbReference type="ARBA" id="ARBA00022917"/>
    </source>
</evidence>
<dbReference type="PIRSF" id="PIRSF037949">
    <property type="entry name" value="Transl_init_eIF-3_RNA-bind"/>
    <property type="match status" value="1"/>
</dbReference>
<evidence type="ECO:0000256" key="1">
    <source>
        <dbReference type="ARBA" id="ARBA00022490"/>
    </source>
</evidence>
<sequence>MMTEPTLNSTSWADQVEEGELHALPESKITFDGNIKRVISYKRTEEGQLQKLVQTFKIEKRRASKSVAMRKTWKKYGLAERDGPGPNPATTTVNDEIFMNFVTNKEELNNQPEEDPLQKLKSSKMGMCRVCQGDHWTTKCPYKDTLENLRKELSAQEQEGGTEVANKVLESSDQADGPKPASTGKYIPPAAREGGKRRGEAMSMRKDEGATIRVTNLSEDTRESDLKDLFNPFGSIQRIFLAMDRVTNTSKGFAFITFYDRNAAEKAISKVSGYGYDHLILNVEWAKPSGTH</sequence>
<dbReference type="GO" id="GO:0016282">
    <property type="term" value="C:eukaryotic 43S preinitiation complex"/>
    <property type="evidence" value="ECO:0007669"/>
    <property type="project" value="UniProtKB-UniRule"/>
</dbReference>
<feature type="region of interest" description="Disordered" evidence="7">
    <location>
        <begin position="170"/>
        <end position="209"/>
    </location>
</feature>
<dbReference type="Gene3D" id="3.30.70.330">
    <property type="match status" value="1"/>
</dbReference>
<dbReference type="Pfam" id="PF00076">
    <property type="entry name" value="RRM_1"/>
    <property type="match status" value="1"/>
</dbReference>
<dbReference type="SUPFAM" id="SSF54928">
    <property type="entry name" value="RNA-binding domain, RBD"/>
    <property type="match status" value="1"/>
</dbReference>
<proteinExistence type="inferred from homology"/>
<organism evidence="9 10">
    <name type="scientific">Holothuria leucospilota</name>
    <name type="common">Black long sea cucumber</name>
    <name type="synonym">Mertensiothuria leucospilota</name>
    <dbReference type="NCBI Taxonomy" id="206669"/>
    <lineage>
        <taxon>Eukaryota</taxon>
        <taxon>Metazoa</taxon>
        <taxon>Echinodermata</taxon>
        <taxon>Eleutherozoa</taxon>
        <taxon>Echinozoa</taxon>
        <taxon>Holothuroidea</taxon>
        <taxon>Aspidochirotacea</taxon>
        <taxon>Aspidochirotida</taxon>
        <taxon>Holothuriidae</taxon>
        <taxon>Holothuria</taxon>
    </lineage>
</organism>
<feature type="domain" description="RRM" evidence="8">
    <location>
        <begin position="210"/>
        <end position="288"/>
    </location>
</feature>
<comment type="similarity">
    <text evidence="5">Belongs to the eIF-3 subunit G family.</text>
</comment>
<evidence type="ECO:0000256" key="6">
    <source>
        <dbReference type="PROSITE-ProRule" id="PRU00176"/>
    </source>
</evidence>
<dbReference type="AlphaFoldDB" id="A0A9Q1H9X9"/>
<dbReference type="GO" id="GO:0003723">
    <property type="term" value="F:RNA binding"/>
    <property type="evidence" value="ECO:0007669"/>
    <property type="project" value="UniProtKB-UniRule"/>
</dbReference>
<evidence type="ECO:0000256" key="7">
    <source>
        <dbReference type="SAM" id="MobiDB-lite"/>
    </source>
</evidence>
<keyword evidence="1 5" id="KW-0963">Cytoplasm</keyword>
<evidence type="ECO:0000256" key="3">
    <source>
        <dbReference type="ARBA" id="ARBA00022884"/>
    </source>
</evidence>
<dbReference type="OrthoDB" id="1749473at2759"/>
<comment type="subunit">
    <text evidence="5">Component of the eukaryotic translation initiation factor 3 (eIF-3) complex.</text>
</comment>
<gene>
    <name evidence="9" type="ORF">HOLleu_15855</name>
</gene>
<dbReference type="SMART" id="SM00360">
    <property type="entry name" value="RRM"/>
    <property type="match status" value="1"/>
</dbReference>
<dbReference type="InterPro" id="IPR012677">
    <property type="entry name" value="Nucleotide-bd_a/b_plait_sf"/>
</dbReference>
<dbReference type="EMBL" id="JAIZAY010000007">
    <property type="protein sequence ID" value="KAJ8038429.1"/>
    <property type="molecule type" value="Genomic_DNA"/>
</dbReference>
<keyword evidence="10" id="KW-1185">Reference proteome</keyword>
<dbReference type="GO" id="GO:0003743">
    <property type="term" value="F:translation initiation factor activity"/>
    <property type="evidence" value="ECO:0007669"/>
    <property type="project" value="UniProtKB-UniRule"/>
</dbReference>
<dbReference type="InterPro" id="IPR035979">
    <property type="entry name" value="RBD_domain_sf"/>
</dbReference>
<comment type="function">
    <text evidence="5">RNA-binding component of the eukaryotic translation initiation factor 3 (eIF-3) complex, which is involved in protein synthesis of a specialized repertoire of mRNAs and, together with other initiation factors, stimulates binding of mRNA and methionyl-tRNAi to the 40S ribosome. The eIF-3 complex specifically targets and initiates translation of a subset of mRNAs involved in cell proliferation. This subunit can bind 18S rRNA.</text>
</comment>
<keyword evidence="2 5" id="KW-0396">Initiation factor</keyword>
<evidence type="ECO:0000313" key="9">
    <source>
        <dbReference type="EMBL" id="KAJ8038429.1"/>
    </source>
</evidence>
<dbReference type="GO" id="GO:0033290">
    <property type="term" value="C:eukaryotic 48S preinitiation complex"/>
    <property type="evidence" value="ECO:0007669"/>
    <property type="project" value="UniProtKB-UniRule"/>
</dbReference>
<comment type="caution">
    <text evidence="9">The sequence shown here is derived from an EMBL/GenBank/DDBJ whole genome shotgun (WGS) entry which is preliminary data.</text>
</comment>
<dbReference type="InterPro" id="IPR024675">
    <property type="entry name" value="eIF3g_N"/>
</dbReference>
<dbReference type="CDD" id="cd12933">
    <property type="entry name" value="eIF3G"/>
    <property type="match status" value="1"/>
</dbReference>
<dbReference type="InterPro" id="IPR000504">
    <property type="entry name" value="RRM_dom"/>
</dbReference>
<keyword evidence="3 6" id="KW-0694">RNA-binding</keyword>
<dbReference type="PANTHER" id="PTHR10352">
    <property type="entry name" value="EUKARYOTIC TRANSLATION INITIATION FACTOR 3 SUBUNIT G"/>
    <property type="match status" value="1"/>
</dbReference>
<comment type="subcellular location">
    <subcellularLocation>
        <location evidence="5">Cytoplasm</location>
    </subcellularLocation>
</comment>
<dbReference type="CDD" id="cd12408">
    <property type="entry name" value="RRM_eIF3G_like"/>
    <property type="match status" value="1"/>
</dbReference>
<dbReference type="Proteomes" id="UP001152320">
    <property type="component" value="Chromosome 7"/>
</dbReference>
<dbReference type="InterPro" id="IPR034240">
    <property type="entry name" value="eIF3G_RRM"/>
</dbReference>
<dbReference type="GO" id="GO:0005852">
    <property type="term" value="C:eukaryotic translation initiation factor 3 complex"/>
    <property type="evidence" value="ECO:0007669"/>
    <property type="project" value="UniProtKB-UniRule"/>
</dbReference>
<evidence type="ECO:0000313" key="10">
    <source>
        <dbReference type="Proteomes" id="UP001152320"/>
    </source>
</evidence>
<dbReference type="Pfam" id="PF12353">
    <property type="entry name" value="eIF3g"/>
    <property type="match status" value="1"/>
</dbReference>
<dbReference type="InterPro" id="IPR017334">
    <property type="entry name" value="eIF3_g"/>
</dbReference>
<reference evidence="9" key="1">
    <citation type="submission" date="2021-10" db="EMBL/GenBank/DDBJ databases">
        <title>Tropical sea cucumber genome reveals ecological adaptation and Cuvierian tubules defense mechanism.</title>
        <authorList>
            <person name="Chen T."/>
        </authorList>
    </citation>
    <scope>NUCLEOTIDE SEQUENCE</scope>
    <source>
        <strain evidence="9">Nanhai2018</strain>
        <tissue evidence="9">Muscle</tissue>
    </source>
</reference>
<dbReference type="PROSITE" id="PS50102">
    <property type="entry name" value="RRM"/>
    <property type="match status" value="1"/>
</dbReference>
<name>A0A9Q1H9X9_HOLLE</name>
<feature type="compositionally biased region" description="Basic and acidic residues" evidence="7">
    <location>
        <begin position="193"/>
        <end position="209"/>
    </location>
</feature>
<keyword evidence="4 5" id="KW-0648">Protein biosynthesis</keyword>